<keyword evidence="1" id="KW-0812">Transmembrane</keyword>
<evidence type="ECO:0000256" key="1">
    <source>
        <dbReference type="SAM" id="Phobius"/>
    </source>
</evidence>
<gene>
    <name evidence="2" type="ORF">EXIGLDRAFT_837694</name>
</gene>
<keyword evidence="1" id="KW-0472">Membrane</keyword>
<feature type="transmembrane region" description="Helical" evidence="1">
    <location>
        <begin position="64"/>
        <end position="86"/>
    </location>
</feature>
<accession>A0A165GJK3</accession>
<organism evidence="2 3">
    <name type="scientific">Exidia glandulosa HHB12029</name>
    <dbReference type="NCBI Taxonomy" id="1314781"/>
    <lineage>
        <taxon>Eukaryota</taxon>
        <taxon>Fungi</taxon>
        <taxon>Dikarya</taxon>
        <taxon>Basidiomycota</taxon>
        <taxon>Agaricomycotina</taxon>
        <taxon>Agaricomycetes</taxon>
        <taxon>Auriculariales</taxon>
        <taxon>Exidiaceae</taxon>
        <taxon>Exidia</taxon>
    </lineage>
</organism>
<reference evidence="2 3" key="1">
    <citation type="journal article" date="2016" name="Mol. Biol. Evol.">
        <title>Comparative Genomics of Early-Diverging Mushroom-Forming Fungi Provides Insights into the Origins of Lignocellulose Decay Capabilities.</title>
        <authorList>
            <person name="Nagy L.G."/>
            <person name="Riley R."/>
            <person name="Tritt A."/>
            <person name="Adam C."/>
            <person name="Daum C."/>
            <person name="Floudas D."/>
            <person name="Sun H."/>
            <person name="Yadav J.S."/>
            <person name="Pangilinan J."/>
            <person name="Larsson K.H."/>
            <person name="Matsuura K."/>
            <person name="Barry K."/>
            <person name="Labutti K."/>
            <person name="Kuo R."/>
            <person name="Ohm R.A."/>
            <person name="Bhattacharya S.S."/>
            <person name="Shirouzu T."/>
            <person name="Yoshinaga Y."/>
            <person name="Martin F.M."/>
            <person name="Grigoriev I.V."/>
            <person name="Hibbett D.S."/>
        </authorList>
    </citation>
    <scope>NUCLEOTIDE SEQUENCE [LARGE SCALE GENOMIC DNA]</scope>
    <source>
        <strain evidence="2 3">HHB12029</strain>
    </source>
</reference>
<dbReference type="EMBL" id="KV426045">
    <property type="protein sequence ID" value="KZV90621.1"/>
    <property type="molecule type" value="Genomic_DNA"/>
</dbReference>
<feature type="transmembrane region" description="Helical" evidence="1">
    <location>
        <begin position="177"/>
        <end position="196"/>
    </location>
</feature>
<sequence length="587" mass="64223">MSGHDALPHLNSYSHNSVQRDNDAISSSIPASVPVHNPSNEKIERLDRESLSSKPPVETVKQGFFPLTLALTLGWVIYIGFLLYLFEASVRKGLEDPYLPWLYTVAPGLLFTVFAQAHAAVTGMHLARIAISALGSPHTSPNQWIELFWIADRLWASPVGVLRTCATAFRKWIRPSLMFFLFALTCIIAIATPTVLNRAYPTHSVEVFYDDEISLVTFDPGRMSNIDAFLEESVGMGSWVTGQPMSQLYNASVFLPDGARWDAQRDASDFFFAGDIGEAEVVLPGIRFQGGCTPVDDGPNTANTTLVAAITPFCPDSESMGMSPVNATLDFDGFILEYALCSQLAYDGLRAEATLNEGYFLYSYSTTDTADHRAGNGFIHCTSTFTTGNAMLRSTNTSRTFEDFEYVKFFDPAKSTARGRDALGDPLGVAFDYLGYFAASAEVTIKAASKGFSMFMEPGEGENWTSPTPDDVADRLWNALAHNVAAIGSLSSSGDHSYNATGSTFAAVRVRQMPFVAIAYALLGSWLLLMVVVTAVGWRRTFASSLNTYVAAEFVAKHKPELFERARSRADGNSQLIDDFDVLFQGQ</sequence>
<evidence type="ECO:0000313" key="3">
    <source>
        <dbReference type="Proteomes" id="UP000077266"/>
    </source>
</evidence>
<feature type="transmembrane region" description="Helical" evidence="1">
    <location>
        <begin position="515"/>
        <end position="538"/>
    </location>
</feature>
<dbReference type="AlphaFoldDB" id="A0A165GJK3"/>
<keyword evidence="3" id="KW-1185">Reference proteome</keyword>
<dbReference type="InParanoid" id="A0A165GJK3"/>
<proteinExistence type="predicted"/>
<name>A0A165GJK3_EXIGL</name>
<feature type="transmembrane region" description="Helical" evidence="1">
    <location>
        <begin position="98"/>
        <end position="121"/>
    </location>
</feature>
<protein>
    <submittedName>
        <fullName evidence="2">Uncharacterized protein</fullName>
    </submittedName>
</protein>
<dbReference type="Proteomes" id="UP000077266">
    <property type="component" value="Unassembled WGS sequence"/>
</dbReference>
<dbReference type="OrthoDB" id="3043899at2759"/>
<evidence type="ECO:0000313" key="2">
    <source>
        <dbReference type="EMBL" id="KZV90621.1"/>
    </source>
</evidence>
<keyword evidence="1" id="KW-1133">Transmembrane helix</keyword>